<accession>A0ACC1P926</accession>
<organism evidence="1 2">
    <name type="scientific">Trametes sanguinea</name>
    <dbReference type="NCBI Taxonomy" id="158606"/>
    <lineage>
        <taxon>Eukaryota</taxon>
        <taxon>Fungi</taxon>
        <taxon>Dikarya</taxon>
        <taxon>Basidiomycota</taxon>
        <taxon>Agaricomycotina</taxon>
        <taxon>Agaricomycetes</taxon>
        <taxon>Polyporales</taxon>
        <taxon>Polyporaceae</taxon>
        <taxon>Trametes</taxon>
    </lineage>
</organism>
<dbReference type="Proteomes" id="UP001144978">
    <property type="component" value="Unassembled WGS sequence"/>
</dbReference>
<keyword evidence="2" id="KW-1185">Reference proteome</keyword>
<name>A0ACC1P926_9APHY</name>
<reference evidence="1" key="1">
    <citation type="submission" date="2022-08" db="EMBL/GenBank/DDBJ databases">
        <title>Genome Sequence of Pycnoporus sanguineus.</title>
        <authorList>
            <person name="Buettner E."/>
        </authorList>
    </citation>
    <scope>NUCLEOTIDE SEQUENCE</scope>
    <source>
        <strain evidence="1">CG-C14</strain>
    </source>
</reference>
<evidence type="ECO:0000313" key="1">
    <source>
        <dbReference type="EMBL" id="KAJ2988061.1"/>
    </source>
</evidence>
<sequence>MQLVPRRRREQHREARPRSNRRDDVLQRERPQTRHPVPVRDWYIDSALARRGGVGCGCGSALAVGPDVERGLLPYLNGSAEEGRLAPGFLRRHCLAWN</sequence>
<protein>
    <submittedName>
        <fullName evidence="1">Uncharacterized protein</fullName>
    </submittedName>
</protein>
<gene>
    <name evidence="1" type="ORF">NUW54_g9232</name>
</gene>
<proteinExistence type="predicted"/>
<dbReference type="EMBL" id="JANSHE010003032">
    <property type="protein sequence ID" value="KAJ2988061.1"/>
    <property type="molecule type" value="Genomic_DNA"/>
</dbReference>
<comment type="caution">
    <text evidence="1">The sequence shown here is derived from an EMBL/GenBank/DDBJ whole genome shotgun (WGS) entry which is preliminary data.</text>
</comment>
<evidence type="ECO:0000313" key="2">
    <source>
        <dbReference type="Proteomes" id="UP001144978"/>
    </source>
</evidence>